<comment type="caution">
    <text evidence="5">The sequence shown here is derived from an EMBL/GenBank/DDBJ whole genome shotgun (WGS) entry which is preliminary data.</text>
</comment>
<dbReference type="Proteomes" id="UP000259211">
    <property type="component" value="Unassembled WGS sequence"/>
</dbReference>
<organism evidence="5 6">
    <name type="scientific">Cutibacterium avidum</name>
    <dbReference type="NCBI Taxonomy" id="33010"/>
    <lineage>
        <taxon>Bacteria</taxon>
        <taxon>Bacillati</taxon>
        <taxon>Actinomycetota</taxon>
        <taxon>Actinomycetes</taxon>
        <taxon>Propionibacteriales</taxon>
        <taxon>Propionibacteriaceae</taxon>
        <taxon>Cutibacterium</taxon>
    </lineage>
</organism>
<dbReference type="GO" id="GO:0015768">
    <property type="term" value="P:maltose transport"/>
    <property type="evidence" value="ECO:0007669"/>
    <property type="project" value="TreeGrafter"/>
</dbReference>
<evidence type="ECO:0000256" key="4">
    <source>
        <dbReference type="SAM" id="SignalP"/>
    </source>
</evidence>
<evidence type="ECO:0000256" key="3">
    <source>
        <dbReference type="ARBA" id="ARBA00022729"/>
    </source>
</evidence>
<dbReference type="PROSITE" id="PS51318">
    <property type="entry name" value="TAT"/>
    <property type="match status" value="1"/>
</dbReference>
<sequence length="437" mass="47990">MTHYTHSRRAFIQGSVGALALGALAACSNGDSKDSGSNKPAAKGADFTGEGPISWVQGKDFSGGMVQKRIDEWNKKYPKEKVTLIELSSEADQQRQSFINAAQTNSAAYDVIGLDLVWVAEFAANRWIVEIPQDMKPEGVIDSVWETGSYRGKQFAVPYATDASIMYYRKDFLEKAKVEVPKTWEDVKKATEAVRKLPGMQDIGGFGGQWAKYEGLTCNISEFINTCGGAIVDDSGKVTVDSPESIKGIQTAVDAFKSKLIPTAALEWKEEDSRNGFESGKVLFLRNWPYQYGNDMKELGPDKFGVAPLPSIDGKDYMPTLGGHNCAITSNCKNKATALKFVKWWTNQESEQYNLEKQSNAPIYGELYTKDENVKRLPYLPTLKASLDSAKGRPHAVAYGDVTAAIQDAIYPALQGKTDAESAAKQLADKLKTIIKN</sequence>
<evidence type="ECO:0000313" key="6">
    <source>
        <dbReference type="Proteomes" id="UP000259211"/>
    </source>
</evidence>
<feature type="signal peptide" evidence="4">
    <location>
        <begin position="1"/>
        <end position="25"/>
    </location>
</feature>
<dbReference type="PANTHER" id="PTHR30061">
    <property type="entry name" value="MALTOSE-BINDING PERIPLASMIC PROTEIN"/>
    <property type="match status" value="1"/>
</dbReference>
<accession>A0A3E2DC87</accession>
<proteinExistence type="inferred from homology"/>
<dbReference type="RefSeq" id="WP_065673692.1">
    <property type="nucleotide sequence ID" value="NZ_AP024309.1"/>
</dbReference>
<evidence type="ECO:0000256" key="1">
    <source>
        <dbReference type="ARBA" id="ARBA00008520"/>
    </source>
</evidence>
<reference evidence="5 6" key="1">
    <citation type="submission" date="2017-07" db="EMBL/GenBank/DDBJ databases">
        <authorList>
            <person name="Sun Z.S."/>
            <person name="Albrecht U."/>
            <person name="Echele G."/>
            <person name="Lee C.C."/>
        </authorList>
    </citation>
    <scope>NUCLEOTIDE SEQUENCE [LARGE SCALE GENOMIC DNA]</scope>
    <source>
        <strain evidence="5 6">P16-029</strain>
    </source>
</reference>
<dbReference type="EMBL" id="NOWI01000009">
    <property type="protein sequence ID" value="RFT43019.1"/>
    <property type="molecule type" value="Genomic_DNA"/>
</dbReference>
<comment type="similarity">
    <text evidence="1">Belongs to the bacterial solute-binding protein 1 family.</text>
</comment>
<dbReference type="GO" id="GO:1901982">
    <property type="term" value="F:maltose binding"/>
    <property type="evidence" value="ECO:0007669"/>
    <property type="project" value="TreeGrafter"/>
</dbReference>
<gene>
    <name evidence="5" type="ORF">CHT91_10805</name>
</gene>
<keyword evidence="3 4" id="KW-0732">Signal</keyword>
<dbReference type="Gene3D" id="3.40.190.10">
    <property type="entry name" value="Periplasmic binding protein-like II"/>
    <property type="match status" value="2"/>
</dbReference>
<dbReference type="PANTHER" id="PTHR30061:SF50">
    <property type="entry name" value="MALTOSE_MALTODEXTRIN-BINDING PERIPLASMIC PROTEIN"/>
    <property type="match status" value="1"/>
</dbReference>
<feature type="chain" id="PRO_5017698095" evidence="4">
    <location>
        <begin position="26"/>
        <end position="437"/>
    </location>
</feature>
<dbReference type="AlphaFoldDB" id="A0A3E2DC87"/>
<dbReference type="SUPFAM" id="SSF53850">
    <property type="entry name" value="Periplasmic binding protein-like II"/>
    <property type="match status" value="1"/>
</dbReference>
<name>A0A3E2DC87_9ACTN</name>
<dbReference type="Pfam" id="PF01547">
    <property type="entry name" value="SBP_bac_1"/>
    <property type="match status" value="1"/>
</dbReference>
<protein>
    <submittedName>
        <fullName evidence="5">ABC transporter substrate-binding protein</fullName>
    </submittedName>
</protein>
<evidence type="ECO:0000313" key="5">
    <source>
        <dbReference type="EMBL" id="RFT43019.1"/>
    </source>
</evidence>
<dbReference type="GO" id="GO:0042956">
    <property type="term" value="P:maltodextrin transmembrane transport"/>
    <property type="evidence" value="ECO:0007669"/>
    <property type="project" value="TreeGrafter"/>
</dbReference>
<dbReference type="InterPro" id="IPR006311">
    <property type="entry name" value="TAT_signal"/>
</dbReference>
<dbReference type="GO" id="GO:0055052">
    <property type="term" value="C:ATP-binding cassette (ABC) transporter complex, substrate-binding subunit-containing"/>
    <property type="evidence" value="ECO:0007669"/>
    <property type="project" value="TreeGrafter"/>
</dbReference>
<dbReference type="CDD" id="cd14750">
    <property type="entry name" value="PBP2_TMBP"/>
    <property type="match status" value="1"/>
</dbReference>
<dbReference type="InterPro" id="IPR006059">
    <property type="entry name" value="SBP"/>
</dbReference>
<keyword evidence="2" id="KW-0813">Transport</keyword>
<evidence type="ECO:0000256" key="2">
    <source>
        <dbReference type="ARBA" id="ARBA00022448"/>
    </source>
</evidence>